<evidence type="ECO:0000313" key="3">
    <source>
        <dbReference type="Proteomes" id="UP000499080"/>
    </source>
</evidence>
<protein>
    <submittedName>
        <fullName evidence="2">Uncharacterized protein</fullName>
    </submittedName>
</protein>
<keyword evidence="3" id="KW-1185">Reference proteome</keyword>
<feature type="region of interest" description="Disordered" evidence="1">
    <location>
        <begin position="38"/>
        <end position="84"/>
    </location>
</feature>
<comment type="caution">
    <text evidence="2">The sequence shown here is derived from an EMBL/GenBank/DDBJ whole genome shotgun (WGS) entry which is preliminary data.</text>
</comment>
<evidence type="ECO:0000256" key="1">
    <source>
        <dbReference type="SAM" id="MobiDB-lite"/>
    </source>
</evidence>
<reference evidence="2 3" key="1">
    <citation type="journal article" date="2019" name="Sci. Rep.">
        <title>Orb-weaving spider Araneus ventricosus genome elucidates the spidroin gene catalogue.</title>
        <authorList>
            <person name="Kono N."/>
            <person name="Nakamura H."/>
            <person name="Ohtoshi R."/>
            <person name="Moran D.A.P."/>
            <person name="Shinohara A."/>
            <person name="Yoshida Y."/>
            <person name="Fujiwara M."/>
            <person name="Mori M."/>
            <person name="Tomita M."/>
            <person name="Arakawa K."/>
        </authorList>
    </citation>
    <scope>NUCLEOTIDE SEQUENCE [LARGE SCALE GENOMIC DNA]</scope>
</reference>
<dbReference type="AlphaFoldDB" id="A0A4Y2CIA7"/>
<organism evidence="2 3">
    <name type="scientific">Araneus ventricosus</name>
    <name type="common">Orbweaver spider</name>
    <name type="synonym">Epeira ventricosa</name>
    <dbReference type="NCBI Taxonomy" id="182803"/>
    <lineage>
        <taxon>Eukaryota</taxon>
        <taxon>Metazoa</taxon>
        <taxon>Ecdysozoa</taxon>
        <taxon>Arthropoda</taxon>
        <taxon>Chelicerata</taxon>
        <taxon>Arachnida</taxon>
        <taxon>Araneae</taxon>
        <taxon>Araneomorphae</taxon>
        <taxon>Entelegynae</taxon>
        <taxon>Araneoidea</taxon>
        <taxon>Araneidae</taxon>
        <taxon>Araneus</taxon>
    </lineage>
</organism>
<evidence type="ECO:0000313" key="2">
    <source>
        <dbReference type="EMBL" id="GBM03636.1"/>
    </source>
</evidence>
<proteinExistence type="predicted"/>
<gene>
    <name evidence="2" type="ORF">AVEN_212999_1</name>
</gene>
<dbReference type="Proteomes" id="UP000499080">
    <property type="component" value="Unassembled WGS sequence"/>
</dbReference>
<dbReference type="EMBL" id="BGPR01163226">
    <property type="protein sequence ID" value="GBM03636.1"/>
    <property type="molecule type" value="Genomic_DNA"/>
</dbReference>
<name>A0A4Y2CIA7_ARAVE</name>
<accession>A0A4Y2CIA7</accession>
<sequence>MYIETMLCGLFSLLSLYTCVLLITLALAKRDHYKRRPLESGCPNQAKLPSRDLVMTGPAEWETAPPARGGQASTQPKGQKEHTP</sequence>